<dbReference type="InterPro" id="IPR016181">
    <property type="entry name" value="Acyl_CoA_acyltransferase"/>
</dbReference>
<dbReference type="EMBL" id="CP112887">
    <property type="protein sequence ID" value="WBW59227.1"/>
    <property type="molecule type" value="Genomic_DNA"/>
</dbReference>
<dbReference type="SUPFAM" id="SSF55729">
    <property type="entry name" value="Acyl-CoA N-acyltransferases (Nat)"/>
    <property type="match status" value="1"/>
</dbReference>
<dbReference type="Gene3D" id="3.40.630.30">
    <property type="match status" value="1"/>
</dbReference>
<evidence type="ECO:0000313" key="2">
    <source>
        <dbReference type="Proteomes" id="UP001210130"/>
    </source>
</evidence>
<reference evidence="1 2" key="1">
    <citation type="journal article" date="2023" name="Microbiol. Resour. Announc.">
        <title>Complete Genome Sequence of the First Colistin-Resistant Raoultella electrica Strain.</title>
        <authorList>
            <person name="Aldeia C."/>
            <person name="Campos-Madueno E.I."/>
            <person name="Sendi P."/>
            <person name="Endimiani A."/>
        </authorList>
    </citation>
    <scope>NUCLEOTIDE SEQUENCE [LARGE SCALE GENOMIC DNA]</scope>
    <source>
        <strain evidence="1 2">S2-IND-01-C</strain>
    </source>
</reference>
<dbReference type="AlphaFoldDB" id="A0AAJ5UCN4"/>
<evidence type="ECO:0000313" key="1">
    <source>
        <dbReference type="EMBL" id="WBW59227.1"/>
    </source>
</evidence>
<gene>
    <name evidence="1" type="ORF">OR613_14335</name>
</gene>
<keyword evidence="2" id="KW-1185">Reference proteome</keyword>
<accession>A0AAJ5UCN4</accession>
<organism evidence="1 2">
    <name type="scientific">Klebsiella electrica</name>
    <dbReference type="NCBI Taxonomy" id="1259973"/>
    <lineage>
        <taxon>Bacteria</taxon>
        <taxon>Pseudomonadati</taxon>
        <taxon>Pseudomonadota</taxon>
        <taxon>Gammaproteobacteria</taxon>
        <taxon>Enterobacterales</taxon>
        <taxon>Enterobacteriaceae</taxon>
        <taxon>Klebsiella/Raoultella group</taxon>
        <taxon>Klebsiella</taxon>
    </lineage>
</organism>
<dbReference type="RefSeq" id="WP_131049751.1">
    <property type="nucleotide sequence ID" value="NZ_CP112887.1"/>
</dbReference>
<dbReference type="Proteomes" id="UP001210130">
    <property type="component" value="Chromosome"/>
</dbReference>
<protein>
    <submittedName>
        <fullName evidence="1">GNAT family N-acetyltransferase</fullName>
    </submittedName>
</protein>
<sequence length="297" mass="34099">MMTYMLSQYADLPLSQKTLAGWLEKWIYEQERRCTDEAFSAQFPWQETGLPQHDFLQRKLRIAGRHFLTGPRYHGGDINRPFIDIVASDSDINPLVLQAVSQEWAQLKPEYIRILTPFHSNVQGITDQLIYASRLSCAAEYQDDALTLRPAVYADFEWCRQALVEAYQHTWRSVPALTNRNLNYADDEDLIDNISQGEVYIIYEHANRAGLIICEKGEIAFLPGCKISEEIILPDFRGRSLASRAQRLLFNCLSPTRREDSLLMGTIIPDNLPSIKTAERAGRSGILRYQFLPVIDR</sequence>
<proteinExistence type="predicted"/>
<name>A0AAJ5UCN4_9ENTR</name>